<dbReference type="GO" id="GO:0016491">
    <property type="term" value="F:oxidoreductase activity"/>
    <property type="evidence" value="ECO:0007669"/>
    <property type="project" value="UniProtKB-KW"/>
</dbReference>
<keyword evidence="4" id="KW-0812">Transmembrane</keyword>
<dbReference type="PANTHER" id="PTHR46720">
    <property type="entry name" value="HYDROXYLASE, PUTATIVE (AFU_ORTHOLOGUE AFUA_3G01460)-RELATED"/>
    <property type="match status" value="1"/>
</dbReference>
<dbReference type="AlphaFoldDB" id="A0A6A6QT34"/>
<dbReference type="InterPro" id="IPR051104">
    <property type="entry name" value="FAD_monoxygenase"/>
</dbReference>
<dbReference type="InterPro" id="IPR036188">
    <property type="entry name" value="FAD/NAD-bd_sf"/>
</dbReference>
<keyword evidence="2" id="KW-0274">FAD</keyword>
<keyword evidence="3" id="KW-0560">Oxidoreductase</keyword>
<proteinExistence type="predicted"/>
<evidence type="ECO:0000256" key="2">
    <source>
        <dbReference type="ARBA" id="ARBA00022827"/>
    </source>
</evidence>
<keyword evidence="4" id="KW-1133">Transmembrane helix</keyword>
<evidence type="ECO:0000259" key="5">
    <source>
        <dbReference type="Pfam" id="PF01494"/>
    </source>
</evidence>
<dbReference type="EMBL" id="MU004191">
    <property type="protein sequence ID" value="KAF2494077.1"/>
    <property type="molecule type" value="Genomic_DNA"/>
</dbReference>
<gene>
    <name evidence="6" type="ORF">BU16DRAFT_573415</name>
</gene>
<keyword evidence="1" id="KW-0285">Flavoprotein</keyword>
<keyword evidence="7" id="KW-1185">Reference proteome</keyword>
<evidence type="ECO:0000313" key="6">
    <source>
        <dbReference type="EMBL" id="KAF2494077.1"/>
    </source>
</evidence>
<evidence type="ECO:0000313" key="7">
    <source>
        <dbReference type="Proteomes" id="UP000799750"/>
    </source>
</evidence>
<reference evidence="6" key="1">
    <citation type="journal article" date="2020" name="Stud. Mycol.">
        <title>101 Dothideomycetes genomes: a test case for predicting lifestyles and emergence of pathogens.</title>
        <authorList>
            <person name="Haridas S."/>
            <person name="Albert R."/>
            <person name="Binder M."/>
            <person name="Bloem J."/>
            <person name="Labutti K."/>
            <person name="Salamov A."/>
            <person name="Andreopoulos B."/>
            <person name="Baker S."/>
            <person name="Barry K."/>
            <person name="Bills G."/>
            <person name="Bluhm B."/>
            <person name="Cannon C."/>
            <person name="Castanera R."/>
            <person name="Culley D."/>
            <person name="Daum C."/>
            <person name="Ezra D."/>
            <person name="Gonzalez J."/>
            <person name="Henrissat B."/>
            <person name="Kuo A."/>
            <person name="Liang C."/>
            <person name="Lipzen A."/>
            <person name="Lutzoni F."/>
            <person name="Magnuson J."/>
            <person name="Mondo S."/>
            <person name="Nolan M."/>
            <person name="Ohm R."/>
            <person name="Pangilinan J."/>
            <person name="Park H.-J."/>
            <person name="Ramirez L."/>
            <person name="Alfaro M."/>
            <person name="Sun H."/>
            <person name="Tritt A."/>
            <person name="Yoshinaga Y."/>
            <person name="Zwiers L.-H."/>
            <person name="Turgeon B."/>
            <person name="Goodwin S."/>
            <person name="Spatafora J."/>
            <person name="Crous P."/>
            <person name="Grigoriev I."/>
        </authorList>
    </citation>
    <scope>NUCLEOTIDE SEQUENCE</scope>
    <source>
        <strain evidence="6">CBS 269.34</strain>
    </source>
</reference>
<evidence type="ECO:0000256" key="1">
    <source>
        <dbReference type="ARBA" id="ARBA00022630"/>
    </source>
</evidence>
<feature type="domain" description="FAD-binding" evidence="5">
    <location>
        <begin position="10"/>
        <end position="370"/>
    </location>
</feature>
<keyword evidence="4" id="KW-0472">Membrane</keyword>
<dbReference type="Gene3D" id="3.50.50.60">
    <property type="entry name" value="FAD/NAD(P)-binding domain"/>
    <property type="match status" value="1"/>
</dbReference>
<name>A0A6A6QT34_9PEZI</name>
<protein>
    <submittedName>
        <fullName evidence="6">Mannitol 1-phosphate dehydrogenase</fullName>
    </submittedName>
</protein>
<dbReference type="InterPro" id="IPR002938">
    <property type="entry name" value="FAD-bd"/>
</dbReference>
<dbReference type="SUPFAM" id="SSF54373">
    <property type="entry name" value="FAD-linked reductases, C-terminal domain"/>
    <property type="match status" value="1"/>
</dbReference>
<evidence type="ECO:0000256" key="4">
    <source>
        <dbReference type="SAM" id="Phobius"/>
    </source>
</evidence>
<sequence length="426" mass="47024">MMHSAEVPFNVAIIGAGIGGLALAIGLVRQDVRFTLYESAGEYAAVGAGVGLGPNALKSMDLIDPKLRGMYNQVSTGNLRLEKKNVMMEALLLEEGFGEKQGWMGGEWGSPTFERTSAHRKALLDIMTSLIPRNTVKFNKRVTNIQQDTGKVFVTFQDGETIETDAVIGCDGVKGFTRSAVLGSRYSDLVDPKYTNKYLYRAIAPIEDAKRVLGERATDAAMFMGPGMNWSIYPISKGAEVNLVAFKKDARGAWPYREYTHQVDLQTMLSDFEGVDSRLLELLKMYAKPVQWSLHHHITTPTYYNAHVALLGDSAHATGPHQAAGAGQALEDALVMSRLLGLVKRAADLPTAFRIFDSLRRPRAQKVVQTSYDAGEIYTFAGPETGSDMAKVTANCNERFLWIWEHDLEAEVRIAEKMFRMETGNA</sequence>
<dbReference type="PRINTS" id="PR00420">
    <property type="entry name" value="RNGMNOXGNASE"/>
</dbReference>
<dbReference type="SUPFAM" id="SSF51905">
    <property type="entry name" value="FAD/NAD(P)-binding domain"/>
    <property type="match status" value="1"/>
</dbReference>
<dbReference type="GO" id="GO:0071949">
    <property type="term" value="F:FAD binding"/>
    <property type="evidence" value="ECO:0007669"/>
    <property type="project" value="InterPro"/>
</dbReference>
<evidence type="ECO:0000256" key="3">
    <source>
        <dbReference type="ARBA" id="ARBA00023002"/>
    </source>
</evidence>
<dbReference type="Pfam" id="PF01494">
    <property type="entry name" value="FAD_binding_3"/>
    <property type="match status" value="1"/>
</dbReference>
<organism evidence="6 7">
    <name type="scientific">Lophium mytilinum</name>
    <dbReference type="NCBI Taxonomy" id="390894"/>
    <lineage>
        <taxon>Eukaryota</taxon>
        <taxon>Fungi</taxon>
        <taxon>Dikarya</taxon>
        <taxon>Ascomycota</taxon>
        <taxon>Pezizomycotina</taxon>
        <taxon>Dothideomycetes</taxon>
        <taxon>Pleosporomycetidae</taxon>
        <taxon>Mytilinidiales</taxon>
        <taxon>Mytilinidiaceae</taxon>
        <taxon>Lophium</taxon>
    </lineage>
</organism>
<feature type="transmembrane region" description="Helical" evidence="4">
    <location>
        <begin position="7"/>
        <end position="28"/>
    </location>
</feature>
<dbReference type="GO" id="GO:0044550">
    <property type="term" value="P:secondary metabolite biosynthetic process"/>
    <property type="evidence" value="ECO:0007669"/>
    <property type="project" value="TreeGrafter"/>
</dbReference>
<dbReference type="PANTHER" id="PTHR46720:SF3">
    <property type="entry name" value="FAD-BINDING DOMAIN-CONTAINING PROTEIN-RELATED"/>
    <property type="match status" value="1"/>
</dbReference>
<accession>A0A6A6QT34</accession>
<dbReference type="OrthoDB" id="417877at2759"/>
<dbReference type="Proteomes" id="UP000799750">
    <property type="component" value="Unassembled WGS sequence"/>
</dbReference>